<reference evidence="1 2" key="1">
    <citation type="submission" date="2024-02" db="EMBL/GenBank/DDBJ databases">
        <authorList>
            <person name="Chen Y."/>
            <person name="Shah S."/>
            <person name="Dougan E. K."/>
            <person name="Thang M."/>
            <person name="Chan C."/>
        </authorList>
    </citation>
    <scope>NUCLEOTIDE SEQUENCE [LARGE SCALE GENOMIC DNA]</scope>
</reference>
<dbReference type="Proteomes" id="UP001642464">
    <property type="component" value="Unassembled WGS sequence"/>
</dbReference>
<proteinExistence type="predicted"/>
<keyword evidence="2" id="KW-1185">Reference proteome</keyword>
<accession>A0ABP0NZR5</accession>
<comment type="caution">
    <text evidence="1">The sequence shown here is derived from an EMBL/GenBank/DDBJ whole genome shotgun (WGS) entry which is preliminary data.</text>
</comment>
<protein>
    <submittedName>
        <fullName evidence="1">FO synthase subunit 1</fullName>
    </submittedName>
</protein>
<gene>
    <name evidence="1" type="ORF">SCF082_LOCUS34719</name>
</gene>
<sequence>MASSATRKAPNAFMFCRQIDVLKRASSEADSATEWEDASAIARAYKIGRWESQAISNLQHRMPAEVSNALKAAIKTRGMRGFILHEVVGRDIFNLAYSSGTEALEVWHSQLTNSDDNQLVLLLIERMSRDWDRVPLKKPWGWKDTNSLHSRCGLYLYFRSLLKSTVSDADFAREEPKLRDQFLQGYLDADIEHALLHSAPPGDLKSIGVLRSGPVCVSEACFDVNRNFLVYIFV</sequence>
<evidence type="ECO:0000313" key="2">
    <source>
        <dbReference type="Proteomes" id="UP001642464"/>
    </source>
</evidence>
<organism evidence="1 2">
    <name type="scientific">Durusdinium trenchii</name>
    <dbReference type="NCBI Taxonomy" id="1381693"/>
    <lineage>
        <taxon>Eukaryota</taxon>
        <taxon>Sar</taxon>
        <taxon>Alveolata</taxon>
        <taxon>Dinophyceae</taxon>
        <taxon>Suessiales</taxon>
        <taxon>Symbiodiniaceae</taxon>
        <taxon>Durusdinium</taxon>
    </lineage>
</organism>
<name>A0ABP0NZR5_9DINO</name>
<dbReference type="EMBL" id="CAXAMM010032157">
    <property type="protein sequence ID" value="CAK9069267.1"/>
    <property type="molecule type" value="Genomic_DNA"/>
</dbReference>
<evidence type="ECO:0000313" key="1">
    <source>
        <dbReference type="EMBL" id="CAK9069267.1"/>
    </source>
</evidence>